<gene>
    <name evidence="2" type="ORF">ACFPJ5_18580</name>
</gene>
<feature type="transmembrane region" description="Helical" evidence="1">
    <location>
        <begin position="50"/>
        <end position="79"/>
    </location>
</feature>
<dbReference type="EMBL" id="JBHSKX010000004">
    <property type="protein sequence ID" value="MFC5368936.1"/>
    <property type="molecule type" value="Genomic_DNA"/>
</dbReference>
<evidence type="ECO:0000256" key="1">
    <source>
        <dbReference type="SAM" id="Phobius"/>
    </source>
</evidence>
<dbReference type="Gene3D" id="1.20.1740.10">
    <property type="entry name" value="Amino acid/polyamine transporter I"/>
    <property type="match status" value="1"/>
</dbReference>
<sequence>METIRKAVCVSIPVAVAIYVLVGVVTVNLVTQTLESYPHVALKDAASTMMQPYGLAGVGGVVLALSALFSTGSVINATLFSSTHFAKGMLSNDLLPDQIGDAAAEGLPERTVLVLGAITAAFTWYGSLGAITSFASLAFILVFGAMSYLAWRQRVTDEVNAAVPAVGTLGALVFFSLMLYNLYVRERYTFYMVLGIATVVFAVELLYFERERIEQEVTQFDPDVESFTEDS</sequence>
<keyword evidence="3" id="KW-1185">Reference proteome</keyword>
<name>A0ABD5RFZ4_9EURY</name>
<evidence type="ECO:0000313" key="3">
    <source>
        <dbReference type="Proteomes" id="UP001596201"/>
    </source>
</evidence>
<evidence type="ECO:0008006" key="4">
    <source>
        <dbReference type="Google" id="ProtNLM"/>
    </source>
</evidence>
<organism evidence="2 3">
    <name type="scientific">Salinirubrum litoreum</name>
    <dbReference type="NCBI Taxonomy" id="1126234"/>
    <lineage>
        <taxon>Archaea</taxon>
        <taxon>Methanobacteriati</taxon>
        <taxon>Methanobacteriota</taxon>
        <taxon>Stenosarchaea group</taxon>
        <taxon>Halobacteria</taxon>
        <taxon>Halobacteriales</taxon>
        <taxon>Haloferacaceae</taxon>
        <taxon>Salinirubrum</taxon>
    </lineage>
</organism>
<keyword evidence="1" id="KW-0472">Membrane</keyword>
<dbReference type="Proteomes" id="UP001596201">
    <property type="component" value="Unassembled WGS sequence"/>
</dbReference>
<keyword evidence="1" id="KW-1133">Transmembrane helix</keyword>
<reference evidence="2 3" key="1">
    <citation type="journal article" date="2019" name="Int. J. Syst. Evol. Microbiol.">
        <title>The Global Catalogue of Microorganisms (GCM) 10K type strain sequencing project: providing services to taxonomists for standard genome sequencing and annotation.</title>
        <authorList>
            <consortium name="The Broad Institute Genomics Platform"/>
            <consortium name="The Broad Institute Genome Sequencing Center for Infectious Disease"/>
            <person name="Wu L."/>
            <person name="Ma J."/>
        </authorList>
    </citation>
    <scope>NUCLEOTIDE SEQUENCE [LARGE SCALE GENOMIC DNA]</scope>
    <source>
        <strain evidence="2 3">CGMCC 1.12237</strain>
    </source>
</reference>
<feature type="transmembrane region" description="Helical" evidence="1">
    <location>
        <begin position="7"/>
        <end position="30"/>
    </location>
</feature>
<feature type="transmembrane region" description="Helical" evidence="1">
    <location>
        <begin position="134"/>
        <end position="151"/>
    </location>
</feature>
<dbReference type="AlphaFoldDB" id="A0ABD5RFZ4"/>
<protein>
    <recommendedName>
        <fullName evidence="4">Amino acid permease</fullName>
    </recommendedName>
</protein>
<proteinExistence type="predicted"/>
<accession>A0ABD5RFZ4</accession>
<evidence type="ECO:0000313" key="2">
    <source>
        <dbReference type="EMBL" id="MFC5368936.1"/>
    </source>
</evidence>
<comment type="caution">
    <text evidence="2">The sequence shown here is derived from an EMBL/GenBank/DDBJ whole genome shotgun (WGS) entry which is preliminary data.</text>
</comment>
<keyword evidence="1" id="KW-0812">Transmembrane</keyword>
<feature type="transmembrane region" description="Helical" evidence="1">
    <location>
        <begin position="163"/>
        <end position="183"/>
    </location>
</feature>
<dbReference type="RefSeq" id="WP_227230993.1">
    <property type="nucleotide sequence ID" value="NZ_JAJCVJ010000003.1"/>
</dbReference>
<feature type="transmembrane region" description="Helical" evidence="1">
    <location>
        <begin position="189"/>
        <end position="208"/>
    </location>
</feature>